<dbReference type="EMBL" id="JADYXP020000010">
    <property type="protein sequence ID" value="KAL0115490.1"/>
    <property type="molecule type" value="Genomic_DNA"/>
</dbReference>
<sequence length="87" mass="10417">MRWPNTGFYRRRRKLKKLHIKASDYRLFAKEPVFLAVLISNIYNSHSEISNNLRRLLLINPHRHIAVYGDLGSRRRSNRVGARFLDR</sequence>
<organism evidence="1 2">
    <name type="scientific">Cardiocondyla obscurior</name>
    <dbReference type="NCBI Taxonomy" id="286306"/>
    <lineage>
        <taxon>Eukaryota</taxon>
        <taxon>Metazoa</taxon>
        <taxon>Ecdysozoa</taxon>
        <taxon>Arthropoda</taxon>
        <taxon>Hexapoda</taxon>
        <taxon>Insecta</taxon>
        <taxon>Pterygota</taxon>
        <taxon>Neoptera</taxon>
        <taxon>Endopterygota</taxon>
        <taxon>Hymenoptera</taxon>
        <taxon>Apocrita</taxon>
        <taxon>Aculeata</taxon>
        <taxon>Formicoidea</taxon>
        <taxon>Formicidae</taxon>
        <taxon>Myrmicinae</taxon>
        <taxon>Cardiocondyla</taxon>
    </lineage>
</organism>
<dbReference type="Proteomes" id="UP001430953">
    <property type="component" value="Unassembled WGS sequence"/>
</dbReference>
<dbReference type="AlphaFoldDB" id="A0AAW2FJR0"/>
<protein>
    <submittedName>
        <fullName evidence="1">Uncharacterized protein</fullName>
    </submittedName>
</protein>
<gene>
    <name evidence="1" type="ORF">PUN28_010778</name>
</gene>
<keyword evidence="2" id="KW-1185">Reference proteome</keyword>
<evidence type="ECO:0000313" key="2">
    <source>
        <dbReference type="Proteomes" id="UP001430953"/>
    </source>
</evidence>
<comment type="caution">
    <text evidence="1">The sequence shown here is derived from an EMBL/GenBank/DDBJ whole genome shotgun (WGS) entry which is preliminary data.</text>
</comment>
<proteinExistence type="predicted"/>
<evidence type="ECO:0000313" key="1">
    <source>
        <dbReference type="EMBL" id="KAL0115490.1"/>
    </source>
</evidence>
<reference evidence="1 2" key="1">
    <citation type="submission" date="2023-03" db="EMBL/GenBank/DDBJ databases">
        <title>High recombination rates correlate with genetic variation in Cardiocondyla obscurior ants.</title>
        <authorList>
            <person name="Errbii M."/>
        </authorList>
    </citation>
    <scope>NUCLEOTIDE SEQUENCE [LARGE SCALE GENOMIC DNA]</scope>
    <source>
        <strain evidence="1">Alpha-2009</strain>
        <tissue evidence="1">Whole body</tissue>
    </source>
</reference>
<accession>A0AAW2FJR0</accession>
<name>A0AAW2FJR0_9HYME</name>